<dbReference type="InterPro" id="IPR018763">
    <property type="entry name" value="DUF2334"/>
</dbReference>
<dbReference type="RefSeq" id="WP_146510853.1">
    <property type="nucleotide sequence ID" value="NZ_SIHI01000011.1"/>
</dbReference>
<dbReference type="Proteomes" id="UP000317243">
    <property type="component" value="Unassembled WGS sequence"/>
</dbReference>
<gene>
    <name evidence="1" type="ORF">KOR42_33930</name>
</gene>
<dbReference type="Gene3D" id="3.20.20.370">
    <property type="entry name" value="Glycoside hydrolase/deacetylase"/>
    <property type="match status" value="1"/>
</dbReference>
<dbReference type="InterPro" id="IPR011330">
    <property type="entry name" value="Glyco_hydro/deAcase_b/a-brl"/>
</dbReference>
<name>A0A5C5WM68_9PLAN</name>
<protein>
    <recommendedName>
        <fullName evidence="3">Polysaccharide deacetylase</fullName>
    </recommendedName>
</protein>
<comment type="caution">
    <text evidence="1">The sequence shown here is derived from an EMBL/GenBank/DDBJ whole genome shotgun (WGS) entry which is preliminary data.</text>
</comment>
<evidence type="ECO:0000313" key="1">
    <source>
        <dbReference type="EMBL" id="TWT51707.1"/>
    </source>
</evidence>
<sequence length="259" mass="29720">MTRIFFRDDDVGDLTEPLERFVSLFLERELPVNYQVVPEFLTDAGVNFIVEKQRSNSNLIRLNQHGLKHSQLLKGKHSWSEFAGGRPYEDQLRDIQTGRQILEERFGSSFDGSIFTPPQHKYDRNTLKALKATGFETLSASYYPNTKNETIYRVGKLLGFSSLQSRGISRHGETRSDCGLYELSVSVFADDGSHRVEKLEALLEQVSNARSRVNDVGVMLHHPAWVTEKDFDFLNRFLDQLQQMEDVSFHSMNDLVPKS</sequence>
<proteinExistence type="predicted"/>
<evidence type="ECO:0008006" key="3">
    <source>
        <dbReference type="Google" id="ProtNLM"/>
    </source>
</evidence>
<evidence type="ECO:0000313" key="2">
    <source>
        <dbReference type="Proteomes" id="UP000317243"/>
    </source>
</evidence>
<dbReference type="AlphaFoldDB" id="A0A5C5WM68"/>
<dbReference type="SUPFAM" id="SSF88713">
    <property type="entry name" value="Glycoside hydrolase/deacetylase"/>
    <property type="match status" value="1"/>
</dbReference>
<dbReference type="EMBL" id="SIHI01000011">
    <property type="protein sequence ID" value="TWT51707.1"/>
    <property type="molecule type" value="Genomic_DNA"/>
</dbReference>
<reference evidence="1 2" key="1">
    <citation type="submission" date="2019-02" db="EMBL/GenBank/DDBJ databases">
        <title>Deep-cultivation of Planctomycetes and their phenomic and genomic characterization uncovers novel biology.</title>
        <authorList>
            <person name="Wiegand S."/>
            <person name="Jogler M."/>
            <person name="Boedeker C."/>
            <person name="Pinto D."/>
            <person name="Vollmers J."/>
            <person name="Rivas-Marin E."/>
            <person name="Kohn T."/>
            <person name="Peeters S.H."/>
            <person name="Heuer A."/>
            <person name="Rast P."/>
            <person name="Oberbeckmann S."/>
            <person name="Bunk B."/>
            <person name="Jeske O."/>
            <person name="Meyerdierks A."/>
            <person name="Storesund J.E."/>
            <person name="Kallscheuer N."/>
            <person name="Luecker S."/>
            <person name="Lage O.M."/>
            <person name="Pohl T."/>
            <person name="Merkel B.J."/>
            <person name="Hornburger P."/>
            <person name="Mueller R.-W."/>
            <person name="Bruemmer F."/>
            <person name="Labrenz M."/>
            <person name="Spormann A.M."/>
            <person name="Op Den Camp H."/>
            <person name="Overmann J."/>
            <person name="Amann R."/>
            <person name="Jetten M.S.M."/>
            <person name="Mascher T."/>
            <person name="Medema M.H."/>
            <person name="Devos D.P."/>
            <person name="Kaster A.-K."/>
            <person name="Ovreas L."/>
            <person name="Rohde M."/>
            <person name="Galperin M.Y."/>
            <person name="Jogler C."/>
        </authorList>
    </citation>
    <scope>NUCLEOTIDE SEQUENCE [LARGE SCALE GENOMIC DNA]</scope>
    <source>
        <strain evidence="1 2">KOR42</strain>
    </source>
</reference>
<dbReference type="Pfam" id="PF10096">
    <property type="entry name" value="DUF2334"/>
    <property type="match status" value="1"/>
</dbReference>
<keyword evidence="2" id="KW-1185">Reference proteome</keyword>
<dbReference type="GO" id="GO:0005975">
    <property type="term" value="P:carbohydrate metabolic process"/>
    <property type="evidence" value="ECO:0007669"/>
    <property type="project" value="InterPro"/>
</dbReference>
<dbReference type="OrthoDB" id="9792651at2"/>
<organism evidence="1 2">
    <name type="scientific">Thalassoglobus neptunius</name>
    <dbReference type="NCBI Taxonomy" id="1938619"/>
    <lineage>
        <taxon>Bacteria</taxon>
        <taxon>Pseudomonadati</taxon>
        <taxon>Planctomycetota</taxon>
        <taxon>Planctomycetia</taxon>
        <taxon>Planctomycetales</taxon>
        <taxon>Planctomycetaceae</taxon>
        <taxon>Thalassoglobus</taxon>
    </lineage>
</organism>
<accession>A0A5C5WM68</accession>